<protein>
    <submittedName>
        <fullName evidence="6">Family 43 glycosylhydrolase</fullName>
    </submittedName>
</protein>
<dbReference type="CDD" id="cd00161">
    <property type="entry name" value="beta-trefoil_Ricin-like"/>
    <property type="match status" value="1"/>
</dbReference>
<comment type="similarity">
    <text evidence="2">Belongs to the glycosyl hydrolase 43 family.</text>
</comment>
<evidence type="ECO:0000313" key="6">
    <source>
        <dbReference type="EMBL" id="MCU4740863.1"/>
    </source>
</evidence>
<dbReference type="InterPro" id="IPR006710">
    <property type="entry name" value="Glyco_hydro_43"/>
</dbReference>
<dbReference type="Gene3D" id="2.80.10.50">
    <property type="match status" value="2"/>
</dbReference>
<feature type="domain" description="Ricin B lectin" evidence="5">
    <location>
        <begin position="459"/>
        <end position="517"/>
    </location>
</feature>
<dbReference type="PANTHER" id="PTHR43301:SF3">
    <property type="entry name" value="ARABINAN ENDO-1,5-ALPHA-L-ARABINOSIDASE A-RELATED"/>
    <property type="match status" value="1"/>
</dbReference>
<keyword evidence="8" id="KW-1185">Reference proteome</keyword>
<dbReference type="InterPro" id="IPR000772">
    <property type="entry name" value="Ricin_B_lectin"/>
</dbReference>
<keyword evidence="4" id="KW-0326">Glycosidase</keyword>
<keyword evidence="3" id="KW-0378">Hydrolase</keyword>
<dbReference type="SUPFAM" id="SSF50370">
    <property type="entry name" value="Ricin B-like lectins"/>
    <property type="match status" value="1"/>
</dbReference>
<dbReference type="InterPro" id="IPR023296">
    <property type="entry name" value="Glyco_hydro_beta-prop_sf"/>
</dbReference>
<dbReference type="InterPro" id="IPR006311">
    <property type="entry name" value="TAT_signal"/>
</dbReference>
<feature type="domain" description="Ricin B lectin" evidence="5">
    <location>
        <begin position="372"/>
        <end position="452"/>
    </location>
</feature>
<evidence type="ECO:0000256" key="4">
    <source>
        <dbReference type="ARBA" id="ARBA00023295"/>
    </source>
</evidence>
<dbReference type="EMBL" id="JAOPKA010000002">
    <property type="protein sequence ID" value="MCU4740863.1"/>
    <property type="molecule type" value="Genomic_DNA"/>
</dbReference>
<dbReference type="Proteomes" id="UP001321018">
    <property type="component" value="Unassembled WGS sequence"/>
</dbReference>
<name>A0AAP2YXZ4_9EURY</name>
<dbReference type="Pfam" id="PF04616">
    <property type="entry name" value="Glyco_hydro_43"/>
    <property type="match status" value="1"/>
</dbReference>
<dbReference type="Proteomes" id="UP001320972">
    <property type="component" value="Unassembled WGS sequence"/>
</dbReference>
<dbReference type="PROSITE" id="PS00018">
    <property type="entry name" value="EF_HAND_1"/>
    <property type="match status" value="1"/>
</dbReference>
<evidence type="ECO:0000313" key="7">
    <source>
        <dbReference type="EMBL" id="MCU4972490.1"/>
    </source>
</evidence>
<gene>
    <name evidence="7" type="ORF">OB955_07035</name>
    <name evidence="6" type="ORF">OB960_05540</name>
</gene>
<dbReference type="Gene3D" id="2.115.10.20">
    <property type="entry name" value="Glycosyl hydrolase domain, family 43"/>
    <property type="match status" value="1"/>
</dbReference>
<reference evidence="6 8" key="1">
    <citation type="submission" date="2022-09" db="EMBL/GenBank/DDBJ databases">
        <title>Enrichment on poylsaccharides allowed isolation of novel metabolic and taxonomic groups of Haloarchaea.</title>
        <authorList>
            <person name="Sorokin D.Y."/>
            <person name="Elcheninov A.G."/>
            <person name="Khizhniak T.V."/>
            <person name="Kolganova T.V."/>
            <person name="Kublanov I.V."/>
        </authorList>
    </citation>
    <scope>NUCLEOTIDE SEQUENCE</scope>
    <source>
        <strain evidence="7 8">AArc-m2/3/4</strain>
        <strain evidence="6">AArc-xg1-1</strain>
    </source>
</reference>
<evidence type="ECO:0000313" key="9">
    <source>
        <dbReference type="Proteomes" id="UP001321018"/>
    </source>
</evidence>
<organism evidence="6 9">
    <name type="scientific">Natronoglomus mannanivorans</name>
    <dbReference type="NCBI Taxonomy" id="2979990"/>
    <lineage>
        <taxon>Archaea</taxon>
        <taxon>Methanobacteriati</taxon>
        <taxon>Methanobacteriota</taxon>
        <taxon>Stenosarchaea group</taxon>
        <taxon>Halobacteria</taxon>
        <taxon>Halobacteriales</taxon>
        <taxon>Natrialbaceae</taxon>
        <taxon>Natronoglomus</taxon>
    </lineage>
</organism>
<dbReference type="RefSeq" id="WP_338002701.1">
    <property type="nucleotide sequence ID" value="NZ_JAOPKA010000002.1"/>
</dbReference>
<dbReference type="GO" id="GO:0005975">
    <property type="term" value="P:carbohydrate metabolic process"/>
    <property type="evidence" value="ECO:0007669"/>
    <property type="project" value="InterPro"/>
</dbReference>
<dbReference type="SUPFAM" id="SSF75005">
    <property type="entry name" value="Arabinanase/levansucrase/invertase"/>
    <property type="match status" value="1"/>
</dbReference>
<proteinExistence type="inferred from homology"/>
<accession>A0AAP2YXZ4</accession>
<dbReference type="GO" id="GO:0004553">
    <property type="term" value="F:hydrolase activity, hydrolyzing O-glycosyl compounds"/>
    <property type="evidence" value="ECO:0007669"/>
    <property type="project" value="InterPro"/>
</dbReference>
<comment type="caution">
    <text evidence="6">The sequence shown here is derived from an EMBL/GenBank/DDBJ whole genome shotgun (WGS) entry which is preliminary data.</text>
</comment>
<dbReference type="PANTHER" id="PTHR43301">
    <property type="entry name" value="ARABINAN ENDO-1,5-ALPHA-L-ARABINOSIDASE"/>
    <property type="match status" value="1"/>
</dbReference>
<dbReference type="InterPro" id="IPR035992">
    <property type="entry name" value="Ricin_B-like_lectins"/>
</dbReference>
<dbReference type="EMBL" id="JAOPKB010000003">
    <property type="protein sequence ID" value="MCU4972490.1"/>
    <property type="molecule type" value="Genomic_DNA"/>
</dbReference>
<dbReference type="Pfam" id="PF14200">
    <property type="entry name" value="RicinB_lectin_2"/>
    <property type="match status" value="2"/>
</dbReference>
<sequence length="592" mass="65001">MTAQNQFGAIERRSLLKAIGAGAIGATGVIGSSATTAATNHDQTYYENPLYGPDFADPTIHRADDGTWWAYASNMSYSQNSDEDLVPILSSQNLVDWTYEGEAFTARPGWLYGSVWAPDVHYYDGQWVLFYALWPREDDDDLVPGIGVATSETPAGPFTDHGEILSNPDHPYPGNTIDPYFVEHEGTLYLFWANFAGVYVVELTEDLQDFRSETFQQIAGYAYEGPTIFHRDGYWYFFGATGDCCDGFDSTYEVEVGRSENLLGPYHDRDGTPMLERDEWNAGPTHLGDDERFIGPGHGDVAVDDDGSYWFLYHAYDTDGPETADVYGWPPARQLFIDRVYWTADGWPIIGGDETPSMSAPVPNLGQHPAPVDDGTYRIVSVDGRVLTVDGTDEGASALAITATTADESRAQAEWQVSRLSGGEYVLENAASGHVLEVENADTSDGADVQQWPWHRHPTQRWYLHGGSNGTYHLENACSAKFASAENESTANGMNVIQSSWNGGDGQRWTFEAVDDGDGPPPIGDNANAPTDITGDGRYEDVNGNGTRDVADVVDFFENLESPAIQDNVEAFDFSDNGRVGTSDVVRLFENL</sequence>
<dbReference type="InterPro" id="IPR018247">
    <property type="entry name" value="EF_Hand_1_Ca_BS"/>
</dbReference>
<evidence type="ECO:0000259" key="5">
    <source>
        <dbReference type="Pfam" id="PF14200"/>
    </source>
</evidence>
<evidence type="ECO:0000313" key="8">
    <source>
        <dbReference type="Proteomes" id="UP001320972"/>
    </source>
</evidence>
<dbReference type="InterPro" id="IPR050727">
    <property type="entry name" value="GH43_arabinanases"/>
</dbReference>
<evidence type="ECO:0000256" key="1">
    <source>
        <dbReference type="ARBA" id="ARBA00004834"/>
    </source>
</evidence>
<dbReference type="PROSITE" id="PS50231">
    <property type="entry name" value="RICIN_B_LECTIN"/>
    <property type="match status" value="1"/>
</dbReference>
<dbReference type="CDD" id="cd18616">
    <property type="entry name" value="GH43_ABN-like"/>
    <property type="match status" value="1"/>
</dbReference>
<dbReference type="PROSITE" id="PS51318">
    <property type="entry name" value="TAT"/>
    <property type="match status" value="1"/>
</dbReference>
<dbReference type="AlphaFoldDB" id="A0AAP2YXZ4"/>
<evidence type="ECO:0000256" key="2">
    <source>
        <dbReference type="ARBA" id="ARBA00009865"/>
    </source>
</evidence>
<evidence type="ECO:0000256" key="3">
    <source>
        <dbReference type="ARBA" id="ARBA00022801"/>
    </source>
</evidence>
<comment type="pathway">
    <text evidence="1">Glycan metabolism; L-arabinan degradation.</text>
</comment>